<keyword evidence="4" id="KW-1185">Reference proteome</keyword>
<accession>A0A2J5HW39</accession>
<name>A0A2J5HW39_9EURO</name>
<dbReference type="EMBL" id="KZ559534">
    <property type="protein sequence ID" value="PLN81639.1"/>
    <property type="molecule type" value="Genomic_DNA"/>
</dbReference>
<evidence type="ECO:0000256" key="2">
    <source>
        <dbReference type="SAM" id="MobiDB-lite"/>
    </source>
</evidence>
<evidence type="ECO:0000256" key="1">
    <source>
        <dbReference type="SAM" id="Coils"/>
    </source>
</evidence>
<feature type="compositionally biased region" description="Polar residues" evidence="2">
    <location>
        <begin position="200"/>
        <end position="217"/>
    </location>
</feature>
<dbReference type="AlphaFoldDB" id="A0A2J5HW39"/>
<feature type="coiled-coil region" evidence="1">
    <location>
        <begin position="268"/>
        <end position="302"/>
    </location>
</feature>
<proteinExistence type="predicted"/>
<feature type="compositionally biased region" description="Polar residues" evidence="2">
    <location>
        <begin position="174"/>
        <end position="183"/>
    </location>
</feature>
<evidence type="ECO:0000313" key="4">
    <source>
        <dbReference type="Proteomes" id="UP000235023"/>
    </source>
</evidence>
<keyword evidence="1" id="KW-0175">Coiled coil</keyword>
<organism evidence="3 4">
    <name type="scientific">Aspergillus taichungensis</name>
    <dbReference type="NCBI Taxonomy" id="482145"/>
    <lineage>
        <taxon>Eukaryota</taxon>
        <taxon>Fungi</taxon>
        <taxon>Dikarya</taxon>
        <taxon>Ascomycota</taxon>
        <taxon>Pezizomycotina</taxon>
        <taxon>Eurotiomycetes</taxon>
        <taxon>Eurotiomycetidae</taxon>
        <taxon>Eurotiales</taxon>
        <taxon>Aspergillaceae</taxon>
        <taxon>Aspergillus</taxon>
        <taxon>Aspergillus subgen. Circumdati</taxon>
    </lineage>
</organism>
<feature type="region of interest" description="Disordered" evidence="2">
    <location>
        <begin position="1"/>
        <end position="20"/>
    </location>
</feature>
<protein>
    <submittedName>
        <fullName evidence="3">Uncharacterized protein</fullName>
    </submittedName>
</protein>
<sequence>MVSPTKIQRRRKSKGGRWTPELRKKLYDSRNKYSHLSWEEFHRKNIFPGRSSWALQKAFSTYKLDLRVERRTKRMQATASAPKPSLYPPNTPVLKRPLQAEKEPRLRNRKQPKLNTSLRYNSTAIPGSKEGVQGPSLDPSNDSNSEGEDILPSGRTEEFPKSAQRTKINKRHNASPSTLSTASRPRAAPNTAKGSVSRPGPQSRSGSQLSDTVTTLYYGSKHTGDRGPDSPASAQSTRSASQAQQPSQEETIPAQSVDTDAEKLCEIANSLKRRTTEWNTDRQNLEAENSRFRTLYSSLQTEHSTLKKGYDATQKFQSHTITCQATRIEQLCEENARLHEKSCGSCLKMRESLLTKEKELAKSKNEVTEKNKELAEMKNEVTEKNKELAERNEDLVKMKKELSQKDEWKSMVENAWRSYPPA</sequence>
<feature type="compositionally biased region" description="Low complexity" evidence="2">
    <location>
        <begin position="230"/>
        <end position="248"/>
    </location>
</feature>
<feature type="compositionally biased region" description="Polar residues" evidence="2">
    <location>
        <begin position="113"/>
        <end position="125"/>
    </location>
</feature>
<reference evidence="4" key="1">
    <citation type="submission" date="2017-12" db="EMBL/GenBank/DDBJ databases">
        <authorList>
            <consortium name="DOE Joint Genome Institute"/>
            <person name="Mondo S.J."/>
            <person name="Kjaerbolling I."/>
            <person name="Vesth T.C."/>
            <person name="Frisvad J.C."/>
            <person name="Nybo J.L."/>
            <person name="Theobald S."/>
            <person name="Kuo A."/>
            <person name="Bowyer P."/>
            <person name="Matsuda Y."/>
            <person name="Lyhne E.K."/>
            <person name="Kogle M.E."/>
            <person name="Clum A."/>
            <person name="Lipzen A."/>
            <person name="Salamov A."/>
            <person name="Ngan C.Y."/>
            <person name="Daum C."/>
            <person name="Chiniquy J."/>
            <person name="Barry K."/>
            <person name="LaButti K."/>
            <person name="Haridas S."/>
            <person name="Simmons B.A."/>
            <person name="Magnuson J.K."/>
            <person name="Mortensen U.H."/>
            <person name="Larsen T.O."/>
            <person name="Grigoriev I.V."/>
            <person name="Baker S.E."/>
            <person name="Andersen M.R."/>
            <person name="Nordberg H.P."/>
            <person name="Cantor M.N."/>
            <person name="Hua S.X."/>
        </authorList>
    </citation>
    <scope>NUCLEOTIDE SEQUENCE [LARGE SCALE GENOMIC DNA]</scope>
    <source>
        <strain evidence="4">IBT 19404</strain>
    </source>
</reference>
<gene>
    <name evidence="3" type="ORF">BDW42DRAFT_90405</name>
</gene>
<feature type="coiled-coil region" evidence="1">
    <location>
        <begin position="353"/>
        <end position="405"/>
    </location>
</feature>
<dbReference type="OrthoDB" id="4508198at2759"/>
<evidence type="ECO:0000313" key="3">
    <source>
        <dbReference type="EMBL" id="PLN81639.1"/>
    </source>
</evidence>
<dbReference type="Proteomes" id="UP000235023">
    <property type="component" value="Unassembled WGS sequence"/>
</dbReference>
<feature type="region of interest" description="Disordered" evidence="2">
    <location>
        <begin position="72"/>
        <end position="261"/>
    </location>
</feature>
<feature type="compositionally biased region" description="Polar residues" evidence="2">
    <location>
        <begin position="249"/>
        <end position="258"/>
    </location>
</feature>